<dbReference type="RefSeq" id="WP_073080421.1">
    <property type="nucleotide sequence ID" value="NZ_FQXV01000011.1"/>
</dbReference>
<sequence length="345" mass="38595">MLNLIKPKRLSPGDTVAAVSLSWGGAGNPRLRWRYELAKKRLFEQFGLRLVEMENTLKGAKYLYEHPEKRAEDLLRAFADPEIKGVFSCIGGEESVRMLPYIDFEVIRSNPKIFLGYSDSTIAHLICLKAGVSSFYGPSLLAEFAENVKIFDYTADWFKKVLFDDAVIGDIPASASWTGERVEWTPENAEIMKQLLPNMGYEFLQGAGKVAGRLIGGCAEVLEMAKGTQLWPDSAGFDGAILFLETSEEMPPPNSLEYWLRNYATQGLLQKLGGIVFGKPYQETHYDAYKEKLLKVLREEHLERLPVVYNMSIGHNAPMCTLPYGALAEIDCSRGTFSILESGVI</sequence>
<gene>
    <name evidence="6" type="ORF">SAMN02745823_02901</name>
</gene>
<feature type="active site" description="Charge relay system" evidence="3">
    <location>
        <position position="245"/>
    </location>
</feature>
<feature type="active site" description="Nucleophile" evidence="3">
    <location>
        <position position="118"/>
    </location>
</feature>
<dbReference type="Gene3D" id="3.50.30.60">
    <property type="entry name" value="LD-carboxypeptidase A C-terminal domain-like"/>
    <property type="match status" value="1"/>
</dbReference>
<dbReference type="PIRSF" id="PIRSF028757">
    <property type="entry name" value="LD-carboxypeptidase"/>
    <property type="match status" value="1"/>
</dbReference>
<accession>A0A1M5YWI3</accession>
<dbReference type="Pfam" id="PF02016">
    <property type="entry name" value="Peptidase_S66"/>
    <property type="match status" value="1"/>
</dbReference>
<dbReference type="GO" id="GO:0004180">
    <property type="term" value="F:carboxypeptidase activity"/>
    <property type="evidence" value="ECO:0007669"/>
    <property type="project" value="UniProtKB-KW"/>
</dbReference>
<dbReference type="OrthoDB" id="9807329at2"/>
<reference evidence="6 7" key="1">
    <citation type="submission" date="2016-11" db="EMBL/GenBank/DDBJ databases">
        <authorList>
            <person name="Jaros S."/>
            <person name="Januszkiewicz K."/>
            <person name="Wedrychowicz H."/>
        </authorList>
    </citation>
    <scope>NUCLEOTIDE SEQUENCE [LARGE SCALE GENOMIC DNA]</scope>
    <source>
        <strain evidence="6 7">DSM 10068</strain>
    </source>
</reference>
<name>A0A1M5YWI3_9FIRM</name>
<feature type="active site" description="Charge relay system" evidence="3">
    <location>
        <position position="315"/>
    </location>
</feature>
<dbReference type="PANTHER" id="PTHR30237">
    <property type="entry name" value="MURAMOYLTETRAPEPTIDE CARBOXYPEPTIDASE"/>
    <property type="match status" value="1"/>
</dbReference>
<evidence type="ECO:0000259" key="5">
    <source>
        <dbReference type="Pfam" id="PF17676"/>
    </source>
</evidence>
<keyword evidence="6" id="KW-0121">Carboxypeptidase</keyword>
<dbReference type="CDD" id="cd07062">
    <property type="entry name" value="Peptidase_S66_mccF_like"/>
    <property type="match status" value="1"/>
</dbReference>
<keyword evidence="2" id="KW-0378">Hydrolase</keyword>
<dbReference type="PANTHER" id="PTHR30237:SF4">
    <property type="entry name" value="LD-CARBOXYPEPTIDASE C-TERMINAL DOMAIN-CONTAINING PROTEIN"/>
    <property type="match status" value="1"/>
</dbReference>
<feature type="domain" description="LD-carboxypeptidase N-terminal" evidence="4">
    <location>
        <begin position="16"/>
        <end position="137"/>
    </location>
</feature>
<evidence type="ECO:0000256" key="2">
    <source>
        <dbReference type="ARBA" id="ARBA00022801"/>
    </source>
</evidence>
<dbReference type="Gene3D" id="3.40.50.10740">
    <property type="entry name" value="Class I glutamine amidotransferase-like"/>
    <property type="match status" value="1"/>
</dbReference>
<dbReference type="InterPro" id="IPR027461">
    <property type="entry name" value="Carboxypeptidase_A_C_sf"/>
</dbReference>
<evidence type="ECO:0000313" key="7">
    <source>
        <dbReference type="Proteomes" id="UP000183995"/>
    </source>
</evidence>
<keyword evidence="6" id="KW-0645">Protease</keyword>
<dbReference type="InterPro" id="IPR003507">
    <property type="entry name" value="S66_fam"/>
</dbReference>
<protein>
    <submittedName>
        <fullName evidence="6">Muramoyltetrapeptide carboxypeptidase LdcA (Peptidoglycan recycling)</fullName>
    </submittedName>
</protein>
<evidence type="ECO:0000256" key="1">
    <source>
        <dbReference type="ARBA" id="ARBA00010233"/>
    </source>
</evidence>
<evidence type="ECO:0000259" key="4">
    <source>
        <dbReference type="Pfam" id="PF02016"/>
    </source>
</evidence>
<dbReference type="STRING" id="1123282.SAMN02745823_02901"/>
<organism evidence="6 7">
    <name type="scientific">Sporobacter termitidis DSM 10068</name>
    <dbReference type="NCBI Taxonomy" id="1123282"/>
    <lineage>
        <taxon>Bacteria</taxon>
        <taxon>Bacillati</taxon>
        <taxon>Bacillota</taxon>
        <taxon>Clostridia</taxon>
        <taxon>Eubacteriales</taxon>
        <taxon>Oscillospiraceae</taxon>
        <taxon>Sporobacter</taxon>
    </lineage>
</organism>
<comment type="similarity">
    <text evidence="1">Belongs to the peptidase S66 family.</text>
</comment>
<feature type="domain" description="LD-carboxypeptidase C-terminal" evidence="5">
    <location>
        <begin position="212"/>
        <end position="330"/>
    </location>
</feature>
<dbReference type="InterPro" id="IPR040921">
    <property type="entry name" value="Peptidase_S66C"/>
</dbReference>
<dbReference type="AlphaFoldDB" id="A0A1M5YWI3"/>
<dbReference type="Proteomes" id="UP000183995">
    <property type="component" value="Unassembled WGS sequence"/>
</dbReference>
<evidence type="ECO:0000313" key="6">
    <source>
        <dbReference type="EMBL" id="SHI16200.1"/>
    </source>
</evidence>
<dbReference type="SUPFAM" id="SSF141986">
    <property type="entry name" value="LD-carboxypeptidase A C-terminal domain-like"/>
    <property type="match status" value="1"/>
</dbReference>
<proteinExistence type="inferred from homology"/>
<keyword evidence="7" id="KW-1185">Reference proteome</keyword>
<dbReference type="InterPro" id="IPR027478">
    <property type="entry name" value="LdcA_N"/>
</dbReference>
<dbReference type="InterPro" id="IPR040449">
    <property type="entry name" value="Peptidase_S66_N"/>
</dbReference>
<evidence type="ECO:0000256" key="3">
    <source>
        <dbReference type="PIRSR" id="PIRSR028757-1"/>
    </source>
</evidence>
<dbReference type="InterPro" id="IPR029062">
    <property type="entry name" value="Class_I_gatase-like"/>
</dbReference>
<dbReference type="Pfam" id="PF17676">
    <property type="entry name" value="Peptidase_S66C"/>
    <property type="match status" value="1"/>
</dbReference>
<dbReference type="EMBL" id="FQXV01000011">
    <property type="protein sequence ID" value="SHI16200.1"/>
    <property type="molecule type" value="Genomic_DNA"/>
</dbReference>
<dbReference type="SUPFAM" id="SSF52317">
    <property type="entry name" value="Class I glutamine amidotransferase-like"/>
    <property type="match status" value="1"/>
</dbReference>